<dbReference type="Proteomes" id="UP000603453">
    <property type="component" value="Unassembled WGS sequence"/>
</dbReference>
<protein>
    <recommendedName>
        <fullName evidence="1">Helitron helicase-like domain-containing protein</fullName>
    </recommendedName>
</protein>
<gene>
    <name evidence="2" type="ORF">INT47_011534</name>
</gene>
<dbReference type="AlphaFoldDB" id="A0A8H7UQM2"/>
<name>A0A8H7UQM2_9FUNG</name>
<evidence type="ECO:0000259" key="1">
    <source>
        <dbReference type="Pfam" id="PF14214"/>
    </source>
</evidence>
<sequence length="121" mass="14216">MNLTSPEIARLIQSDAHRYFDRRFRQLKSTWKTPYGPFGNMELLDYYYRIESQARGSPHVHMLVWIKDAPIYTPEPDNEVDVCKFLDSLISCKIYDAEEDTLMEELVHGDVSEEEREAPIC</sequence>
<feature type="domain" description="Helitron helicase-like" evidence="1">
    <location>
        <begin position="17"/>
        <end position="64"/>
    </location>
</feature>
<reference evidence="2" key="1">
    <citation type="submission" date="2020-12" db="EMBL/GenBank/DDBJ databases">
        <title>Metabolic potential, ecology and presence of endohyphal bacteria is reflected in genomic diversity of Mucoromycotina.</title>
        <authorList>
            <person name="Muszewska A."/>
            <person name="Okrasinska A."/>
            <person name="Steczkiewicz K."/>
            <person name="Drgas O."/>
            <person name="Orlowska M."/>
            <person name="Perlinska-Lenart U."/>
            <person name="Aleksandrzak-Piekarczyk T."/>
            <person name="Szatraj K."/>
            <person name="Zielenkiewicz U."/>
            <person name="Pilsyk S."/>
            <person name="Malc E."/>
            <person name="Mieczkowski P."/>
            <person name="Kruszewska J.S."/>
            <person name="Biernat P."/>
            <person name="Pawlowska J."/>
        </authorList>
    </citation>
    <scope>NUCLEOTIDE SEQUENCE</scope>
    <source>
        <strain evidence="2">WA0000017839</strain>
    </source>
</reference>
<dbReference type="Pfam" id="PF14214">
    <property type="entry name" value="Helitron_like_N"/>
    <property type="match status" value="1"/>
</dbReference>
<evidence type="ECO:0000313" key="3">
    <source>
        <dbReference type="Proteomes" id="UP000603453"/>
    </source>
</evidence>
<comment type="caution">
    <text evidence="2">The sequence shown here is derived from an EMBL/GenBank/DDBJ whole genome shotgun (WGS) entry which is preliminary data.</text>
</comment>
<accession>A0A8H7UQM2</accession>
<dbReference type="OrthoDB" id="2282872at2759"/>
<evidence type="ECO:0000313" key="2">
    <source>
        <dbReference type="EMBL" id="KAG2190507.1"/>
    </source>
</evidence>
<dbReference type="EMBL" id="JAEPRD010000641">
    <property type="protein sequence ID" value="KAG2190507.1"/>
    <property type="molecule type" value="Genomic_DNA"/>
</dbReference>
<keyword evidence="3" id="KW-1185">Reference proteome</keyword>
<dbReference type="InterPro" id="IPR025476">
    <property type="entry name" value="Helitron_helicase-like"/>
</dbReference>
<organism evidence="2 3">
    <name type="scientific">Mucor saturninus</name>
    <dbReference type="NCBI Taxonomy" id="64648"/>
    <lineage>
        <taxon>Eukaryota</taxon>
        <taxon>Fungi</taxon>
        <taxon>Fungi incertae sedis</taxon>
        <taxon>Mucoromycota</taxon>
        <taxon>Mucoromycotina</taxon>
        <taxon>Mucoromycetes</taxon>
        <taxon>Mucorales</taxon>
        <taxon>Mucorineae</taxon>
        <taxon>Mucoraceae</taxon>
        <taxon>Mucor</taxon>
    </lineage>
</organism>
<proteinExistence type="predicted"/>